<organism evidence="2">
    <name type="scientific">Tetraodon nigroviridis</name>
    <name type="common">Spotted green pufferfish</name>
    <name type="synonym">Chelonodon nigroviridis</name>
    <dbReference type="NCBI Taxonomy" id="99883"/>
    <lineage>
        <taxon>Eukaryota</taxon>
        <taxon>Metazoa</taxon>
        <taxon>Chordata</taxon>
        <taxon>Craniata</taxon>
        <taxon>Vertebrata</taxon>
        <taxon>Euteleostomi</taxon>
        <taxon>Actinopterygii</taxon>
        <taxon>Neopterygii</taxon>
        <taxon>Teleostei</taxon>
        <taxon>Neoteleostei</taxon>
        <taxon>Acanthomorphata</taxon>
        <taxon>Eupercaria</taxon>
        <taxon>Tetraodontiformes</taxon>
        <taxon>Tetradontoidea</taxon>
        <taxon>Tetraodontidae</taxon>
        <taxon>Tetraodon</taxon>
    </lineage>
</organism>
<comment type="caution">
    <text evidence="2">The sequence shown here is derived from an EMBL/GenBank/DDBJ whole genome shotgun (WGS) entry which is preliminary data.</text>
</comment>
<reference evidence="2" key="1">
    <citation type="journal article" date="2004" name="Nature">
        <title>Genome duplication in the teleost fish Tetraodon nigroviridis reveals the early vertebrate proto-karyotype.</title>
        <authorList>
            <person name="Jaillon O."/>
            <person name="Aury J.-M."/>
            <person name="Brunet F."/>
            <person name="Petit J.-L."/>
            <person name="Stange-Thomann N."/>
            <person name="Mauceli E."/>
            <person name="Bouneau L."/>
            <person name="Fischer C."/>
            <person name="Ozouf-Costaz C."/>
            <person name="Bernot A."/>
            <person name="Nicaud S."/>
            <person name="Jaffe D."/>
            <person name="Fisher S."/>
            <person name="Lutfalla G."/>
            <person name="Dossat C."/>
            <person name="Segurens B."/>
            <person name="Dasilva C."/>
            <person name="Salanoubat M."/>
            <person name="Levy M."/>
            <person name="Boudet N."/>
            <person name="Castellano S."/>
            <person name="Anthouard V."/>
            <person name="Jubin C."/>
            <person name="Castelli V."/>
            <person name="Katinka M."/>
            <person name="Vacherie B."/>
            <person name="Biemont C."/>
            <person name="Skalli Z."/>
            <person name="Cattolico L."/>
            <person name="Poulain J."/>
            <person name="De Berardinis V."/>
            <person name="Cruaud C."/>
            <person name="Duprat S."/>
            <person name="Brottier P."/>
            <person name="Coutanceau J.-P."/>
            <person name="Gouzy J."/>
            <person name="Parra G."/>
            <person name="Lardier G."/>
            <person name="Chapple C."/>
            <person name="McKernan K.J."/>
            <person name="McEwan P."/>
            <person name="Bosak S."/>
            <person name="Kellis M."/>
            <person name="Volff J.-N."/>
            <person name="Guigo R."/>
            <person name="Zody M.C."/>
            <person name="Mesirov J."/>
            <person name="Lindblad-Toh K."/>
            <person name="Birren B."/>
            <person name="Nusbaum C."/>
            <person name="Kahn D."/>
            <person name="Robinson-Rechavi M."/>
            <person name="Laudet V."/>
            <person name="Schachter V."/>
            <person name="Quetier F."/>
            <person name="Saurin W."/>
            <person name="Scarpelli C."/>
            <person name="Wincker P."/>
            <person name="Lander E.S."/>
            <person name="Weissenbach J."/>
            <person name="Roest Crollius H."/>
        </authorList>
    </citation>
    <scope>NUCLEOTIDE SEQUENCE [LARGE SCALE GENOMIC DNA]</scope>
</reference>
<protein>
    <submittedName>
        <fullName evidence="2">(spotted green pufferfish) hypothetical protein</fullName>
    </submittedName>
</protein>
<reference evidence="2" key="2">
    <citation type="submission" date="2004-02" db="EMBL/GenBank/DDBJ databases">
        <authorList>
            <consortium name="Genoscope"/>
            <consortium name="Whitehead Institute Centre for Genome Research"/>
        </authorList>
    </citation>
    <scope>NUCLEOTIDE SEQUENCE</scope>
</reference>
<proteinExistence type="predicted"/>
<evidence type="ECO:0000313" key="2">
    <source>
        <dbReference type="EMBL" id="CAF89065.1"/>
    </source>
</evidence>
<evidence type="ECO:0000256" key="1">
    <source>
        <dbReference type="SAM" id="MobiDB-lite"/>
    </source>
</evidence>
<accession>Q4TDG7</accession>
<dbReference type="AlphaFoldDB" id="Q4TDG7"/>
<feature type="compositionally biased region" description="Polar residues" evidence="1">
    <location>
        <begin position="18"/>
        <end position="32"/>
    </location>
</feature>
<dbReference type="KEGG" id="tng:GSTEN00002806G001"/>
<sequence>LHAVTTGSVARPPCARPTGSNTRPGQPSSSSRPIIKQQAPAHIPSPLLPTVV</sequence>
<dbReference type="EMBL" id="CAAE01006275">
    <property type="protein sequence ID" value="CAF89065.1"/>
    <property type="molecule type" value="Genomic_DNA"/>
</dbReference>
<feature type="region of interest" description="Disordered" evidence="1">
    <location>
        <begin position="1"/>
        <end position="52"/>
    </location>
</feature>
<name>Q4TDG7_TETNG</name>
<feature type="non-terminal residue" evidence="2">
    <location>
        <position position="1"/>
    </location>
</feature>
<gene>
    <name evidence="2" type="ORF">GSTENG00002806001</name>
</gene>